<proteinExistence type="predicted"/>
<evidence type="ECO:0000313" key="1">
    <source>
        <dbReference type="EMBL" id="SPC86876.1"/>
    </source>
</evidence>
<name>A0A2N9F7H1_FAGSY</name>
<dbReference type="EMBL" id="OIVN01000883">
    <property type="protein sequence ID" value="SPC86876.1"/>
    <property type="molecule type" value="Genomic_DNA"/>
</dbReference>
<accession>A0A2N9F7H1</accession>
<gene>
    <name evidence="1" type="ORF">FSB_LOCUS14758</name>
</gene>
<dbReference type="AlphaFoldDB" id="A0A2N9F7H1"/>
<protein>
    <submittedName>
        <fullName evidence="1">Uncharacterized protein</fullName>
    </submittedName>
</protein>
<reference evidence="1" key="1">
    <citation type="submission" date="2018-02" db="EMBL/GenBank/DDBJ databases">
        <authorList>
            <person name="Cohen D.B."/>
            <person name="Kent A.D."/>
        </authorList>
    </citation>
    <scope>NUCLEOTIDE SEQUENCE</scope>
</reference>
<organism evidence="1">
    <name type="scientific">Fagus sylvatica</name>
    <name type="common">Beechnut</name>
    <dbReference type="NCBI Taxonomy" id="28930"/>
    <lineage>
        <taxon>Eukaryota</taxon>
        <taxon>Viridiplantae</taxon>
        <taxon>Streptophyta</taxon>
        <taxon>Embryophyta</taxon>
        <taxon>Tracheophyta</taxon>
        <taxon>Spermatophyta</taxon>
        <taxon>Magnoliopsida</taxon>
        <taxon>eudicotyledons</taxon>
        <taxon>Gunneridae</taxon>
        <taxon>Pentapetalae</taxon>
        <taxon>rosids</taxon>
        <taxon>fabids</taxon>
        <taxon>Fagales</taxon>
        <taxon>Fagaceae</taxon>
        <taxon>Fagus</taxon>
    </lineage>
</organism>
<sequence length="82" mass="9088">MTLVGGHFKNPQTRLISRNLEARLKGIQPHKPSKLLNGELGSLLVLEALTFGGEFGKLLDFGFVILKACDFFWVVKKSSKSN</sequence>